<dbReference type="GO" id="GO:0019878">
    <property type="term" value="P:lysine biosynthetic process via aminoadipic acid"/>
    <property type="evidence" value="ECO:0007669"/>
    <property type="project" value="TreeGrafter"/>
</dbReference>
<protein>
    <submittedName>
        <fullName evidence="4">Putative phosphopantetheinyl transferase</fullName>
    </submittedName>
</protein>
<accession>D5MRJ0</accession>
<name>D5MRJ0_9ACTN</name>
<proteinExistence type="inferred from homology"/>
<dbReference type="PANTHER" id="PTHR12215:SF10">
    <property type="entry name" value="L-AMINOADIPATE-SEMIALDEHYDE DEHYDROGENASE-PHOSPHOPANTETHEINYL TRANSFERASE"/>
    <property type="match status" value="1"/>
</dbReference>
<evidence type="ECO:0000256" key="2">
    <source>
        <dbReference type="ARBA" id="ARBA00022679"/>
    </source>
</evidence>
<dbReference type="GO" id="GO:0000287">
    <property type="term" value="F:magnesium ion binding"/>
    <property type="evidence" value="ECO:0007669"/>
    <property type="project" value="InterPro"/>
</dbReference>
<evidence type="ECO:0000256" key="1">
    <source>
        <dbReference type="ARBA" id="ARBA00010990"/>
    </source>
</evidence>
<dbReference type="GO" id="GO:0005829">
    <property type="term" value="C:cytosol"/>
    <property type="evidence" value="ECO:0007669"/>
    <property type="project" value="TreeGrafter"/>
</dbReference>
<reference evidence="4" key="1">
    <citation type="journal article" date="2010" name="Appl. Environ. Microbiol.">
        <title>Cloning and characterization of a gene cluster for hatomarubigin biosynthesis in Streptomyces sp. strain 2238-SVT4.</title>
        <authorList>
            <person name="Kawasaki T."/>
            <person name="Hirashima R."/>
            <person name="Maruta T."/>
            <person name="Sato H."/>
            <person name="Maeda A."/>
            <person name="Yamada Y."/>
            <person name="Takeda M."/>
            <person name="Hayakawa Y."/>
        </authorList>
    </citation>
    <scope>NUCLEOTIDE SEQUENCE</scope>
    <source>
        <strain evidence="4">2238-SVT4</strain>
    </source>
</reference>
<dbReference type="InterPro" id="IPR037143">
    <property type="entry name" value="4-PPantetheinyl_Trfase_dom_sf"/>
</dbReference>
<dbReference type="GO" id="GO:0008897">
    <property type="term" value="F:holo-[acyl-carrier-protein] synthase activity"/>
    <property type="evidence" value="ECO:0007669"/>
    <property type="project" value="InterPro"/>
</dbReference>
<dbReference type="Pfam" id="PF01648">
    <property type="entry name" value="ACPS"/>
    <property type="match status" value="1"/>
</dbReference>
<dbReference type="Gene3D" id="3.90.470.20">
    <property type="entry name" value="4'-phosphopantetheinyl transferase domain"/>
    <property type="match status" value="2"/>
</dbReference>
<comment type="similarity">
    <text evidence="1">Belongs to the P-Pant transferase superfamily. Gsp/Sfp/HetI/AcpT family.</text>
</comment>
<dbReference type="PANTHER" id="PTHR12215">
    <property type="entry name" value="PHOSPHOPANTETHEINE TRANSFERASE"/>
    <property type="match status" value="1"/>
</dbReference>
<feature type="domain" description="4'-phosphopantetheinyl transferase" evidence="3">
    <location>
        <begin position="126"/>
        <end position="189"/>
    </location>
</feature>
<evidence type="ECO:0000259" key="3">
    <source>
        <dbReference type="Pfam" id="PF01648"/>
    </source>
</evidence>
<gene>
    <name evidence="4" type="primary">hrbQ</name>
</gene>
<dbReference type="EMBL" id="AB524586">
    <property type="protein sequence ID" value="BAJ07856.1"/>
    <property type="molecule type" value="Genomic_DNA"/>
</dbReference>
<dbReference type="SUPFAM" id="SSF56214">
    <property type="entry name" value="4'-phosphopantetheinyl transferase"/>
    <property type="match status" value="2"/>
</dbReference>
<dbReference type="InterPro" id="IPR050559">
    <property type="entry name" value="P-Pant_transferase_sf"/>
</dbReference>
<dbReference type="AlphaFoldDB" id="D5MRJ0"/>
<sequence>MRPSDPLGPDEPADLSLWLVRPPRPGTPAASRLAVDELDASENGRADLFVHPRDRLQYLAAHIALRRVLAARTGCPPGALRLGREPGPPGTNFSGRPVLVDPPAPVHFSLSHSHGLILIGAASVVVGVDVQRVPTLQTVQLCGPSLHPAEWSELAKRPAARQPAAFGRLWARKEAYLKGLGTGLRRSPALDYVGDAADVCAPPKPFGWIVRDVPVGPQYTAAAALAVATEPTITLRSLPVSCLYGGNAGQPLSAAPLLAWRRKGSWTLRWSSWGRALQA</sequence>
<organism evidence="4">
    <name type="scientific">Streptomyces sp. 2238-SVT4</name>
    <dbReference type="NCBI Taxonomy" id="681626"/>
    <lineage>
        <taxon>Bacteria</taxon>
        <taxon>Bacillati</taxon>
        <taxon>Actinomycetota</taxon>
        <taxon>Actinomycetes</taxon>
        <taxon>Kitasatosporales</taxon>
        <taxon>Streptomycetaceae</taxon>
        <taxon>Streptomyces</taxon>
    </lineage>
</organism>
<keyword evidence="2 4" id="KW-0808">Transferase</keyword>
<evidence type="ECO:0000313" key="4">
    <source>
        <dbReference type="EMBL" id="BAJ07856.1"/>
    </source>
</evidence>
<dbReference type="InterPro" id="IPR008278">
    <property type="entry name" value="4-PPantetheinyl_Trfase_dom"/>
</dbReference>